<dbReference type="InterPro" id="IPR025246">
    <property type="entry name" value="IS30-like_HTH"/>
</dbReference>
<dbReference type="NCBIfam" id="NF033563">
    <property type="entry name" value="transpos_IS30"/>
    <property type="match status" value="1"/>
</dbReference>
<dbReference type="InterPro" id="IPR001584">
    <property type="entry name" value="Integrase_cat-core"/>
</dbReference>
<dbReference type="PROSITE" id="PS50994">
    <property type="entry name" value="INTEGRASE"/>
    <property type="match status" value="1"/>
</dbReference>
<dbReference type="SUPFAM" id="SSF53098">
    <property type="entry name" value="Ribonuclease H-like"/>
    <property type="match status" value="1"/>
</dbReference>
<feature type="region of interest" description="Disordered" evidence="2">
    <location>
        <begin position="49"/>
        <end position="73"/>
    </location>
</feature>
<dbReference type="GO" id="GO:0006310">
    <property type="term" value="P:DNA recombination"/>
    <property type="evidence" value="ECO:0007669"/>
    <property type="project" value="UniProtKB-KW"/>
</dbReference>
<feature type="domain" description="Integrase catalytic" evidence="3">
    <location>
        <begin position="241"/>
        <end position="403"/>
    </location>
</feature>
<dbReference type="EMBL" id="VFON01000001">
    <property type="protein sequence ID" value="TQL44501.1"/>
    <property type="molecule type" value="Genomic_DNA"/>
</dbReference>
<feature type="region of interest" description="Disordered" evidence="2">
    <location>
        <begin position="213"/>
        <end position="232"/>
    </location>
</feature>
<dbReference type="Pfam" id="PF00665">
    <property type="entry name" value="rve"/>
    <property type="match status" value="1"/>
</dbReference>
<dbReference type="RefSeq" id="WP_342777261.1">
    <property type="nucleotide sequence ID" value="NZ_VFON01000001.1"/>
</dbReference>
<dbReference type="AlphaFoldDB" id="A0A542Y8V0"/>
<accession>A0A542Y8V0</accession>
<dbReference type="GO" id="GO:0005829">
    <property type="term" value="C:cytosol"/>
    <property type="evidence" value="ECO:0007669"/>
    <property type="project" value="TreeGrafter"/>
</dbReference>
<protein>
    <submittedName>
        <fullName evidence="4">IS30 family transposase</fullName>
    </submittedName>
</protein>
<comment type="caution">
    <text evidence="4">The sequence shown here is derived from an EMBL/GenBank/DDBJ whole genome shotgun (WGS) entry which is preliminary data.</text>
</comment>
<dbReference type="GO" id="GO:0032196">
    <property type="term" value="P:transposition"/>
    <property type="evidence" value="ECO:0007669"/>
    <property type="project" value="TreeGrafter"/>
</dbReference>
<feature type="compositionally biased region" description="Basic residues" evidence="2">
    <location>
        <begin position="218"/>
        <end position="227"/>
    </location>
</feature>
<keyword evidence="1" id="KW-0233">DNA recombination</keyword>
<evidence type="ECO:0000259" key="3">
    <source>
        <dbReference type="PROSITE" id="PS50994"/>
    </source>
</evidence>
<dbReference type="Gene3D" id="3.30.420.10">
    <property type="entry name" value="Ribonuclease H-like superfamily/Ribonuclease H"/>
    <property type="match status" value="1"/>
</dbReference>
<dbReference type="InterPro" id="IPR053392">
    <property type="entry name" value="Transposase_IS30-like"/>
</dbReference>
<dbReference type="PANTHER" id="PTHR10948:SF23">
    <property type="entry name" value="TRANSPOSASE INSI FOR INSERTION SEQUENCE ELEMENT IS30A-RELATED"/>
    <property type="match status" value="1"/>
</dbReference>
<proteinExistence type="predicted"/>
<evidence type="ECO:0000313" key="5">
    <source>
        <dbReference type="Proteomes" id="UP000319094"/>
    </source>
</evidence>
<dbReference type="GO" id="GO:0015074">
    <property type="term" value="P:DNA integration"/>
    <property type="evidence" value="ECO:0007669"/>
    <property type="project" value="InterPro"/>
</dbReference>
<dbReference type="InterPro" id="IPR051917">
    <property type="entry name" value="Transposase-Integrase"/>
</dbReference>
<dbReference type="InterPro" id="IPR012337">
    <property type="entry name" value="RNaseH-like_sf"/>
</dbReference>
<gene>
    <name evidence="4" type="ORF">FB468_2560</name>
</gene>
<reference evidence="4 5" key="1">
    <citation type="submission" date="2019-06" db="EMBL/GenBank/DDBJ databases">
        <title>Sequencing the genomes of 1000 actinobacteria strains.</title>
        <authorList>
            <person name="Klenk H.-P."/>
        </authorList>
    </citation>
    <scope>NUCLEOTIDE SEQUENCE [LARGE SCALE GENOMIC DNA]</scope>
    <source>
        <strain evidence="4 5">DSM 8803</strain>
    </source>
</reference>
<keyword evidence="5" id="KW-1185">Reference proteome</keyword>
<dbReference type="InterPro" id="IPR036397">
    <property type="entry name" value="RNaseH_sf"/>
</dbReference>
<sequence>MGVRHPWETRLAVYALITRGHTMQHAAQTLALSRENVKSWAKIAGMTLTPGRPRIHPEPDTLDQDTRTPGSSYHRLTLPDRAFIQAARSMQPPLSLRSIAKELAVAPSTVSRELQRASIMDGRHGRQYSADVAHFHAKARRPRPRPHKLDHTRLRAEVVARLNEKHSPRQVSKRLLVDFPDCQEMRVSHETIYQALYVQGKGALRHELTVEKAVRSGRTTRKPRSKLPPRPQRSWLAGARLSDRPAAVEDRAVPGHWEGDLVVGPHNSGIVTLVERSTRYGLVGRLPGRRDSETVIEVLQAMISGLPQALRETITWDQGAEMAQHVKFSVATGCRVFFCDPHSPWQRGSNENYNGLVRDFYPKGTNFNTVTDGELADMQRMLNDRPRETLGWATPREKLNELLAGVALTP</sequence>
<dbReference type="PANTHER" id="PTHR10948">
    <property type="entry name" value="TRANSPOSASE"/>
    <property type="match status" value="1"/>
</dbReference>
<dbReference type="GO" id="GO:0003676">
    <property type="term" value="F:nucleic acid binding"/>
    <property type="evidence" value="ECO:0007669"/>
    <property type="project" value="InterPro"/>
</dbReference>
<dbReference type="Proteomes" id="UP000319094">
    <property type="component" value="Unassembled WGS sequence"/>
</dbReference>
<organism evidence="4 5">
    <name type="scientific">Leucobacter komagatae</name>
    <dbReference type="NCBI Taxonomy" id="55969"/>
    <lineage>
        <taxon>Bacteria</taxon>
        <taxon>Bacillati</taxon>
        <taxon>Actinomycetota</taxon>
        <taxon>Actinomycetes</taxon>
        <taxon>Micrococcales</taxon>
        <taxon>Microbacteriaceae</taxon>
        <taxon>Leucobacter</taxon>
    </lineage>
</organism>
<name>A0A542Y8V0_9MICO</name>
<evidence type="ECO:0000256" key="2">
    <source>
        <dbReference type="SAM" id="MobiDB-lite"/>
    </source>
</evidence>
<dbReference type="GO" id="GO:0004803">
    <property type="term" value="F:transposase activity"/>
    <property type="evidence" value="ECO:0007669"/>
    <property type="project" value="TreeGrafter"/>
</dbReference>
<evidence type="ECO:0000313" key="4">
    <source>
        <dbReference type="EMBL" id="TQL44501.1"/>
    </source>
</evidence>
<dbReference type="Pfam" id="PF13936">
    <property type="entry name" value="HTH_38"/>
    <property type="match status" value="1"/>
</dbReference>
<evidence type="ECO:0000256" key="1">
    <source>
        <dbReference type="ARBA" id="ARBA00023172"/>
    </source>
</evidence>